<feature type="transmembrane region" description="Helical" evidence="12">
    <location>
        <begin position="45"/>
        <end position="64"/>
    </location>
</feature>
<dbReference type="AlphaFoldDB" id="A0A8J2MSA4"/>
<comment type="domain">
    <text evidence="11">The histidine box domains are involved in binding the catalytic metal ions.</text>
</comment>
<evidence type="ECO:0000313" key="13">
    <source>
        <dbReference type="EMBL" id="CAG5107194.1"/>
    </source>
</evidence>
<evidence type="ECO:0000256" key="10">
    <source>
        <dbReference type="ARBA" id="ARBA00023160"/>
    </source>
</evidence>
<dbReference type="EMBL" id="CAJNRD030001124">
    <property type="protein sequence ID" value="CAG5107194.1"/>
    <property type="molecule type" value="Genomic_DNA"/>
</dbReference>
<feature type="transmembrane region" description="Helical" evidence="12">
    <location>
        <begin position="76"/>
        <end position="98"/>
    </location>
</feature>
<proteinExistence type="inferred from homology"/>
<dbReference type="CDD" id="cd03505">
    <property type="entry name" value="Delta9-FADS-like"/>
    <property type="match status" value="1"/>
</dbReference>
<evidence type="ECO:0000313" key="14">
    <source>
        <dbReference type="Proteomes" id="UP000786811"/>
    </source>
</evidence>
<dbReference type="GO" id="GO:0004768">
    <property type="term" value="F:stearoyl-CoA 9-desaturase activity"/>
    <property type="evidence" value="ECO:0007669"/>
    <property type="project" value="TreeGrafter"/>
</dbReference>
<keyword evidence="3 11" id="KW-0444">Lipid biosynthesis</keyword>
<keyword evidence="9 12" id="KW-0472">Membrane</keyword>
<keyword evidence="6 12" id="KW-1133">Transmembrane helix</keyword>
<comment type="similarity">
    <text evidence="2 11">Belongs to the fatty acid desaturase type 1 family.</text>
</comment>
<feature type="transmembrane region" description="Helical" evidence="12">
    <location>
        <begin position="185"/>
        <end position="208"/>
    </location>
</feature>
<keyword evidence="4 11" id="KW-0812">Transmembrane</keyword>
<accession>A0A8J2MSA4</accession>
<evidence type="ECO:0000256" key="11">
    <source>
        <dbReference type="RuleBase" id="RU000581"/>
    </source>
</evidence>
<evidence type="ECO:0000256" key="1">
    <source>
        <dbReference type="ARBA" id="ARBA00004141"/>
    </source>
</evidence>
<evidence type="ECO:0000256" key="3">
    <source>
        <dbReference type="ARBA" id="ARBA00022516"/>
    </source>
</evidence>
<evidence type="ECO:0000256" key="12">
    <source>
        <dbReference type="SAM" id="Phobius"/>
    </source>
</evidence>
<reference evidence="13" key="1">
    <citation type="submission" date="2021-04" db="EMBL/GenBank/DDBJ databases">
        <authorList>
            <person name="Chebbi M.A.C M."/>
        </authorList>
    </citation>
    <scope>NUCLEOTIDE SEQUENCE</scope>
</reference>
<keyword evidence="14" id="KW-1185">Reference proteome</keyword>
<evidence type="ECO:0000256" key="5">
    <source>
        <dbReference type="ARBA" id="ARBA00022832"/>
    </source>
</evidence>
<dbReference type="GO" id="GO:0005789">
    <property type="term" value="C:endoplasmic reticulum membrane"/>
    <property type="evidence" value="ECO:0007669"/>
    <property type="project" value="TreeGrafter"/>
</dbReference>
<keyword evidence="7 11" id="KW-0560">Oxidoreductase</keyword>
<sequence length="324" mass="37813">MSEPEKAESEKGEMQWHIILWYIHLYALGLYGVYLLLFYTSWMTVFFTILITYIGGLGVTIGAHRLWAHQTYEAVWYIRLFLMLAHTLAGVGSIYDWVLAHRIHHKYYGTEKDPFNPNKGFLHCHLIANAMTNPPNYEQTAKAIDMRDIHLDGYVWFQNKFYWPLFLIIGILLPINAPAEYWGESIANSVLVLGFFRFAVLSNMAWLIHSGTLIWGLKPHEKYPPDDNMVFLINKSYWLNYHYILPWDWKCSEYGSYDKGWATNTIKILNIIGLVNRMKTASSESIRDALFKASTSKKPFNEIMDEVKEIASVEADKINLRYHH</sequence>
<evidence type="ECO:0000256" key="9">
    <source>
        <dbReference type="ARBA" id="ARBA00023136"/>
    </source>
</evidence>
<organism evidence="13 14">
    <name type="scientific">Cotesia congregata</name>
    <name type="common">Parasitoid wasp</name>
    <name type="synonym">Apanteles congregatus</name>
    <dbReference type="NCBI Taxonomy" id="51543"/>
    <lineage>
        <taxon>Eukaryota</taxon>
        <taxon>Metazoa</taxon>
        <taxon>Ecdysozoa</taxon>
        <taxon>Arthropoda</taxon>
        <taxon>Hexapoda</taxon>
        <taxon>Insecta</taxon>
        <taxon>Pterygota</taxon>
        <taxon>Neoptera</taxon>
        <taxon>Endopterygota</taxon>
        <taxon>Hymenoptera</taxon>
        <taxon>Apocrita</taxon>
        <taxon>Ichneumonoidea</taxon>
        <taxon>Braconidae</taxon>
        <taxon>Microgastrinae</taxon>
        <taxon>Cotesia</taxon>
    </lineage>
</organism>
<dbReference type="OrthoDB" id="10260134at2759"/>
<dbReference type="GO" id="GO:0005506">
    <property type="term" value="F:iron ion binding"/>
    <property type="evidence" value="ECO:0007669"/>
    <property type="project" value="TreeGrafter"/>
</dbReference>
<comment type="cofactor">
    <cofactor evidence="11">
        <name>Fe(2+)</name>
        <dbReference type="ChEBI" id="CHEBI:29033"/>
    </cofactor>
</comment>
<dbReference type="GO" id="GO:0006636">
    <property type="term" value="P:unsaturated fatty acid biosynthetic process"/>
    <property type="evidence" value="ECO:0007669"/>
    <property type="project" value="TreeGrafter"/>
</dbReference>
<evidence type="ECO:0000256" key="4">
    <source>
        <dbReference type="ARBA" id="ARBA00022692"/>
    </source>
</evidence>
<feature type="transmembrane region" description="Helical" evidence="12">
    <location>
        <begin position="19"/>
        <end position="38"/>
    </location>
</feature>
<dbReference type="InterPro" id="IPR015876">
    <property type="entry name" value="Acyl-CoA_DS"/>
</dbReference>
<keyword evidence="8" id="KW-0443">Lipid metabolism</keyword>
<dbReference type="PANTHER" id="PTHR11351:SF26">
    <property type="entry name" value="FATTY ACID DESATURASE DOMAIN-CONTAINING PROTEIN"/>
    <property type="match status" value="1"/>
</dbReference>
<dbReference type="PRINTS" id="PR00075">
    <property type="entry name" value="FACDDSATRASE"/>
</dbReference>
<comment type="caution">
    <text evidence="13">The sequence shown here is derived from an EMBL/GenBank/DDBJ whole genome shotgun (WGS) entry which is preliminary data.</text>
</comment>
<name>A0A8J2MSA4_COTCN</name>
<comment type="subcellular location">
    <subcellularLocation>
        <location evidence="1">Membrane</location>
        <topology evidence="1">Multi-pass membrane protein</topology>
    </subcellularLocation>
</comment>
<evidence type="ECO:0000256" key="8">
    <source>
        <dbReference type="ARBA" id="ARBA00023098"/>
    </source>
</evidence>
<evidence type="ECO:0000256" key="7">
    <source>
        <dbReference type="ARBA" id="ARBA00023002"/>
    </source>
</evidence>
<dbReference type="Proteomes" id="UP000786811">
    <property type="component" value="Unassembled WGS sequence"/>
</dbReference>
<gene>
    <name evidence="13" type="ORF">HICCMSTLAB_LOCUS12627</name>
</gene>
<feature type="transmembrane region" description="Helical" evidence="12">
    <location>
        <begin position="161"/>
        <end position="179"/>
    </location>
</feature>
<evidence type="ECO:0000256" key="2">
    <source>
        <dbReference type="ARBA" id="ARBA00009295"/>
    </source>
</evidence>
<dbReference type="PANTHER" id="PTHR11351">
    <property type="entry name" value="ACYL-COA DESATURASE"/>
    <property type="match status" value="1"/>
</dbReference>
<evidence type="ECO:0000256" key="6">
    <source>
        <dbReference type="ARBA" id="ARBA00022989"/>
    </source>
</evidence>
<keyword evidence="5" id="KW-0276">Fatty acid metabolism</keyword>
<keyword evidence="10 11" id="KW-0275">Fatty acid biosynthesis</keyword>
<protein>
    <submittedName>
        <fullName evidence="13">Similar to Acyl-CoA Delta(11) desaturase (Choristoneura rosaceana)</fullName>
    </submittedName>
</protein>